<evidence type="ECO:0000313" key="3">
    <source>
        <dbReference type="Proteomes" id="UP000288216"/>
    </source>
</evidence>
<dbReference type="OrthoDB" id="1683831at2759"/>
<evidence type="ECO:0008006" key="4">
    <source>
        <dbReference type="Google" id="ProtNLM"/>
    </source>
</evidence>
<proteinExistence type="predicted"/>
<dbReference type="PANTHER" id="PTHR46464:SF1">
    <property type="entry name" value="ANKYRIN AND ARMADILLO REPEAT-CONTAINING PROTEIN"/>
    <property type="match status" value="1"/>
</dbReference>
<evidence type="ECO:0000313" key="2">
    <source>
        <dbReference type="EMBL" id="GCB71890.1"/>
    </source>
</evidence>
<dbReference type="InterPro" id="IPR043379">
    <property type="entry name" value="ANKAR"/>
</dbReference>
<evidence type="ECO:0000256" key="1">
    <source>
        <dbReference type="PROSITE-ProRule" id="PRU00259"/>
    </source>
</evidence>
<dbReference type="AlphaFoldDB" id="A0A401PFG6"/>
<dbReference type="SUPFAM" id="SSF48371">
    <property type="entry name" value="ARM repeat"/>
    <property type="match status" value="1"/>
</dbReference>
<name>A0A401PFG6_SCYTO</name>
<keyword evidence="3" id="KW-1185">Reference proteome</keyword>
<organism evidence="2 3">
    <name type="scientific">Scyliorhinus torazame</name>
    <name type="common">Cloudy catshark</name>
    <name type="synonym">Catulus torazame</name>
    <dbReference type="NCBI Taxonomy" id="75743"/>
    <lineage>
        <taxon>Eukaryota</taxon>
        <taxon>Metazoa</taxon>
        <taxon>Chordata</taxon>
        <taxon>Craniata</taxon>
        <taxon>Vertebrata</taxon>
        <taxon>Chondrichthyes</taxon>
        <taxon>Elasmobranchii</taxon>
        <taxon>Galeomorphii</taxon>
        <taxon>Galeoidea</taxon>
        <taxon>Carcharhiniformes</taxon>
        <taxon>Scyliorhinidae</taxon>
        <taxon>Scyliorhinus</taxon>
    </lineage>
</organism>
<dbReference type="EMBL" id="BFAA01000402">
    <property type="protein sequence ID" value="GCB71890.1"/>
    <property type="molecule type" value="Genomic_DNA"/>
</dbReference>
<gene>
    <name evidence="2" type="ORF">scyTo_0001734</name>
</gene>
<sequence>MMGSNEYKKQEMGVRSLEILCVVKKHYWKAINSSGSIPALINLLRSKHETLQCISAAVLCNLSTYLPVCHSIITYDIIPVLIGLLHSQQPELQSRCAVILCDIAQIEDNASQIASLDICLRAASALALFVFNNPNQEHLIREAGGIEMSVFQNLLQSSKEVNQANAAFQMIMLAKVIIDKDDVTLSATGIMTLVNLLKSGKSSTVIVVVHYCTAQSTFQLIAVQLI</sequence>
<dbReference type="SMART" id="SM00185">
    <property type="entry name" value="ARM"/>
    <property type="match status" value="2"/>
</dbReference>
<accession>A0A401PFG6</accession>
<dbReference type="PROSITE" id="PS50176">
    <property type="entry name" value="ARM_REPEAT"/>
    <property type="match status" value="1"/>
</dbReference>
<dbReference type="InterPro" id="IPR016024">
    <property type="entry name" value="ARM-type_fold"/>
</dbReference>
<reference evidence="2 3" key="1">
    <citation type="journal article" date="2018" name="Nat. Ecol. Evol.">
        <title>Shark genomes provide insights into elasmobranch evolution and the origin of vertebrates.</title>
        <authorList>
            <person name="Hara Y"/>
            <person name="Yamaguchi K"/>
            <person name="Onimaru K"/>
            <person name="Kadota M"/>
            <person name="Koyanagi M"/>
            <person name="Keeley SD"/>
            <person name="Tatsumi K"/>
            <person name="Tanaka K"/>
            <person name="Motone F"/>
            <person name="Kageyama Y"/>
            <person name="Nozu R"/>
            <person name="Adachi N"/>
            <person name="Nishimura O"/>
            <person name="Nakagawa R"/>
            <person name="Tanegashima C"/>
            <person name="Kiyatake I"/>
            <person name="Matsumoto R"/>
            <person name="Murakumo K"/>
            <person name="Nishida K"/>
            <person name="Terakita A"/>
            <person name="Kuratani S"/>
            <person name="Sato K"/>
            <person name="Hyodo S Kuraku.S."/>
        </authorList>
    </citation>
    <scope>NUCLEOTIDE SEQUENCE [LARGE SCALE GENOMIC DNA]</scope>
</reference>
<feature type="repeat" description="ARM" evidence="1">
    <location>
        <begin position="35"/>
        <end position="63"/>
    </location>
</feature>
<dbReference type="InterPro" id="IPR000225">
    <property type="entry name" value="Armadillo"/>
</dbReference>
<dbReference type="Gene3D" id="1.25.10.10">
    <property type="entry name" value="Leucine-rich Repeat Variant"/>
    <property type="match status" value="2"/>
</dbReference>
<dbReference type="InterPro" id="IPR011989">
    <property type="entry name" value="ARM-like"/>
</dbReference>
<dbReference type="PANTHER" id="PTHR46464">
    <property type="entry name" value="ANK_REP_REGION DOMAIN-CONTAINING PROTEIN"/>
    <property type="match status" value="1"/>
</dbReference>
<comment type="caution">
    <text evidence="2">The sequence shown here is derived from an EMBL/GenBank/DDBJ whole genome shotgun (WGS) entry which is preliminary data.</text>
</comment>
<dbReference type="STRING" id="75743.A0A401PFG6"/>
<dbReference type="Pfam" id="PF00514">
    <property type="entry name" value="Arm"/>
    <property type="match status" value="1"/>
</dbReference>
<dbReference type="Proteomes" id="UP000288216">
    <property type="component" value="Unassembled WGS sequence"/>
</dbReference>
<protein>
    <recommendedName>
        <fullName evidence="4">Armadillo repeat-containing domain-containing protein</fullName>
    </recommendedName>
</protein>